<gene>
    <name evidence="2" type="ORF">NDU88_000722</name>
</gene>
<dbReference type="AlphaFoldDB" id="A0AAV7LYC2"/>
<feature type="region of interest" description="Disordered" evidence="1">
    <location>
        <begin position="17"/>
        <end position="42"/>
    </location>
</feature>
<organism evidence="2 3">
    <name type="scientific">Pleurodeles waltl</name>
    <name type="common">Iberian ribbed newt</name>
    <dbReference type="NCBI Taxonomy" id="8319"/>
    <lineage>
        <taxon>Eukaryota</taxon>
        <taxon>Metazoa</taxon>
        <taxon>Chordata</taxon>
        <taxon>Craniata</taxon>
        <taxon>Vertebrata</taxon>
        <taxon>Euteleostomi</taxon>
        <taxon>Amphibia</taxon>
        <taxon>Batrachia</taxon>
        <taxon>Caudata</taxon>
        <taxon>Salamandroidea</taxon>
        <taxon>Salamandridae</taxon>
        <taxon>Pleurodelinae</taxon>
        <taxon>Pleurodeles</taxon>
    </lineage>
</organism>
<name>A0AAV7LYC2_PLEWA</name>
<evidence type="ECO:0000313" key="2">
    <source>
        <dbReference type="EMBL" id="KAJ1095560.1"/>
    </source>
</evidence>
<proteinExistence type="predicted"/>
<feature type="compositionally biased region" description="Basic and acidic residues" evidence="1">
    <location>
        <begin position="21"/>
        <end position="40"/>
    </location>
</feature>
<keyword evidence="3" id="KW-1185">Reference proteome</keyword>
<comment type="caution">
    <text evidence="2">The sequence shown here is derived from an EMBL/GenBank/DDBJ whole genome shotgun (WGS) entry which is preliminary data.</text>
</comment>
<evidence type="ECO:0000313" key="3">
    <source>
        <dbReference type="Proteomes" id="UP001066276"/>
    </source>
</evidence>
<reference evidence="2" key="1">
    <citation type="journal article" date="2022" name="bioRxiv">
        <title>Sequencing and chromosome-scale assembly of the giantPleurodeles waltlgenome.</title>
        <authorList>
            <person name="Brown T."/>
            <person name="Elewa A."/>
            <person name="Iarovenko S."/>
            <person name="Subramanian E."/>
            <person name="Araus A.J."/>
            <person name="Petzold A."/>
            <person name="Susuki M."/>
            <person name="Suzuki K.-i.T."/>
            <person name="Hayashi T."/>
            <person name="Toyoda A."/>
            <person name="Oliveira C."/>
            <person name="Osipova E."/>
            <person name="Leigh N.D."/>
            <person name="Simon A."/>
            <person name="Yun M.H."/>
        </authorList>
    </citation>
    <scope>NUCLEOTIDE SEQUENCE</scope>
    <source>
        <strain evidence="2">20211129_DDA</strain>
        <tissue evidence="2">Liver</tissue>
    </source>
</reference>
<accession>A0AAV7LYC2</accession>
<evidence type="ECO:0000256" key="1">
    <source>
        <dbReference type="SAM" id="MobiDB-lite"/>
    </source>
</evidence>
<sequence>MCRVLSRGTCFPVARGLSARSSDRTPRAQREHNSRKRTSERGSQGLVAICEEHELYLEYDITDRKKIKYENRSLKMKKEVTDAVVMDLLDKGIFVLANSKHCLSSEWFQLQRAVDYIDWCVERFVKDRNATAFLLNVSN</sequence>
<dbReference type="EMBL" id="JANPWB010000014">
    <property type="protein sequence ID" value="KAJ1095560.1"/>
    <property type="molecule type" value="Genomic_DNA"/>
</dbReference>
<protein>
    <submittedName>
        <fullName evidence="2">Uncharacterized protein</fullName>
    </submittedName>
</protein>
<dbReference type="Proteomes" id="UP001066276">
    <property type="component" value="Chromosome 10"/>
</dbReference>